<organism evidence="1 2">
    <name type="scientific">Herbaspirillum rubrisubalbicans Os34</name>
    <dbReference type="NCBI Taxonomy" id="1235827"/>
    <lineage>
        <taxon>Bacteria</taxon>
        <taxon>Pseudomonadati</taxon>
        <taxon>Pseudomonadota</taxon>
        <taxon>Betaproteobacteria</taxon>
        <taxon>Burkholderiales</taxon>
        <taxon>Oxalobacteraceae</taxon>
        <taxon>Herbaspirillum</taxon>
    </lineage>
</organism>
<dbReference type="Pfam" id="PF13450">
    <property type="entry name" value="NAD_binding_8"/>
    <property type="match status" value="1"/>
</dbReference>
<protein>
    <recommendedName>
        <fullName evidence="3">FAD-binding protein</fullName>
    </recommendedName>
</protein>
<dbReference type="InterPro" id="IPR036188">
    <property type="entry name" value="FAD/NAD-bd_sf"/>
</dbReference>
<proteinExistence type="predicted"/>
<name>A0A6M3ZN70_9BURK</name>
<gene>
    <name evidence="1" type="ORF">C798_07460</name>
</gene>
<evidence type="ECO:0000313" key="2">
    <source>
        <dbReference type="Proteomes" id="UP000501648"/>
    </source>
</evidence>
<dbReference type="EMBL" id="CP008956">
    <property type="protein sequence ID" value="QJQ00074.1"/>
    <property type="molecule type" value="Genomic_DNA"/>
</dbReference>
<dbReference type="Proteomes" id="UP000501648">
    <property type="component" value="Chromosome"/>
</dbReference>
<dbReference type="Gene3D" id="3.50.50.60">
    <property type="entry name" value="FAD/NAD(P)-binding domain"/>
    <property type="match status" value="1"/>
</dbReference>
<evidence type="ECO:0008006" key="3">
    <source>
        <dbReference type="Google" id="ProtNLM"/>
    </source>
</evidence>
<evidence type="ECO:0000313" key="1">
    <source>
        <dbReference type="EMBL" id="QJQ00074.1"/>
    </source>
</evidence>
<accession>A0A6M3ZN70</accession>
<reference evidence="1 2" key="1">
    <citation type="journal article" date="2012" name="J. Bacteriol.">
        <title>Genome sequence of the pathogenic Herbaspirillum seropedicae strain Os34, isolated from rice roots.</title>
        <authorList>
            <person name="Ye W."/>
            <person name="Ye S."/>
            <person name="Liu J."/>
            <person name="Chang S."/>
            <person name="Chen M."/>
            <person name="Zhu B."/>
            <person name="Guo L."/>
            <person name="An Q."/>
        </authorList>
    </citation>
    <scope>NUCLEOTIDE SEQUENCE [LARGE SCALE GENOMIC DNA]</scope>
    <source>
        <strain evidence="1 2">Os34</strain>
    </source>
</reference>
<sequence length="60" mass="6576">MSFKIAILGAGIGGLSAAIALQRAGHEVVVYEQSRQFLRQNHNFVPLRERIGERVNNGGQ</sequence>
<dbReference type="AlphaFoldDB" id="A0A6M3ZN70"/>
<dbReference type="SUPFAM" id="SSF51905">
    <property type="entry name" value="FAD/NAD(P)-binding domain"/>
    <property type="match status" value="1"/>
</dbReference>